<accession>A0AA40F8M3</accession>
<name>A0AA40F8M3_9PEZI</name>
<sequence>MDGRMADGWRRKDGDSGQREKRRSSARQRERRTHTETPSVFHFCCHNHRRRAPPTNPRVFFLSCSGRSVGRVGSRIQVGRFSLGLGAWSMGRQAGIIAIFVIPPILPKRCVCVCVCLIMCTYSSVPFPSFVFGLGSRGCCSL</sequence>
<dbReference type="EMBL" id="JAUKUD010000001">
    <property type="protein sequence ID" value="KAK0753249.1"/>
    <property type="molecule type" value="Genomic_DNA"/>
</dbReference>
<feature type="compositionally biased region" description="Basic residues" evidence="1">
    <location>
        <begin position="20"/>
        <end position="32"/>
    </location>
</feature>
<evidence type="ECO:0000313" key="2">
    <source>
        <dbReference type="EMBL" id="KAK0753249.1"/>
    </source>
</evidence>
<organism evidence="2 3">
    <name type="scientific">Schizothecium vesticola</name>
    <dbReference type="NCBI Taxonomy" id="314040"/>
    <lineage>
        <taxon>Eukaryota</taxon>
        <taxon>Fungi</taxon>
        <taxon>Dikarya</taxon>
        <taxon>Ascomycota</taxon>
        <taxon>Pezizomycotina</taxon>
        <taxon>Sordariomycetes</taxon>
        <taxon>Sordariomycetidae</taxon>
        <taxon>Sordariales</taxon>
        <taxon>Schizotheciaceae</taxon>
        <taxon>Schizothecium</taxon>
    </lineage>
</organism>
<feature type="compositionally biased region" description="Basic and acidic residues" evidence="1">
    <location>
        <begin position="1"/>
        <end position="19"/>
    </location>
</feature>
<reference evidence="2" key="1">
    <citation type="submission" date="2023-06" db="EMBL/GenBank/DDBJ databases">
        <title>Genome-scale phylogeny and comparative genomics of the fungal order Sordariales.</title>
        <authorList>
            <consortium name="Lawrence Berkeley National Laboratory"/>
            <person name="Hensen N."/>
            <person name="Bonometti L."/>
            <person name="Westerberg I."/>
            <person name="Brannstrom I.O."/>
            <person name="Guillou S."/>
            <person name="Cros-Aarteil S."/>
            <person name="Calhoun S."/>
            <person name="Haridas S."/>
            <person name="Kuo A."/>
            <person name="Mondo S."/>
            <person name="Pangilinan J."/>
            <person name="Riley R."/>
            <person name="LaButti K."/>
            <person name="Andreopoulos B."/>
            <person name="Lipzen A."/>
            <person name="Chen C."/>
            <person name="Yanf M."/>
            <person name="Daum C."/>
            <person name="Ng V."/>
            <person name="Clum A."/>
            <person name="Steindorff A."/>
            <person name="Ohm R."/>
            <person name="Martin F."/>
            <person name="Silar P."/>
            <person name="Natvig D."/>
            <person name="Lalanne C."/>
            <person name="Gautier V."/>
            <person name="Ament-velasquez S.L."/>
            <person name="Kruys A."/>
            <person name="Hutchinson M.I."/>
            <person name="Powell A.J."/>
            <person name="Barry K."/>
            <person name="Miller A.N."/>
            <person name="Grigoriev I.V."/>
            <person name="Debuchy R."/>
            <person name="Gladieux P."/>
            <person name="Thoren M.H."/>
            <person name="Johannesson H."/>
        </authorList>
    </citation>
    <scope>NUCLEOTIDE SEQUENCE</scope>
    <source>
        <strain evidence="2">SMH3187-1</strain>
    </source>
</reference>
<dbReference type="AlphaFoldDB" id="A0AA40F8M3"/>
<evidence type="ECO:0000256" key="1">
    <source>
        <dbReference type="SAM" id="MobiDB-lite"/>
    </source>
</evidence>
<gene>
    <name evidence="2" type="ORF">B0T18DRAFT_9905</name>
</gene>
<dbReference type="Proteomes" id="UP001172155">
    <property type="component" value="Unassembled WGS sequence"/>
</dbReference>
<proteinExistence type="predicted"/>
<protein>
    <submittedName>
        <fullName evidence="2">Uncharacterized protein</fullName>
    </submittedName>
</protein>
<keyword evidence="3" id="KW-1185">Reference proteome</keyword>
<feature type="region of interest" description="Disordered" evidence="1">
    <location>
        <begin position="1"/>
        <end position="35"/>
    </location>
</feature>
<comment type="caution">
    <text evidence="2">The sequence shown here is derived from an EMBL/GenBank/DDBJ whole genome shotgun (WGS) entry which is preliminary data.</text>
</comment>
<evidence type="ECO:0000313" key="3">
    <source>
        <dbReference type="Proteomes" id="UP001172155"/>
    </source>
</evidence>